<evidence type="ECO:0000313" key="1">
    <source>
        <dbReference type="EMBL" id="MBA2226129.1"/>
    </source>
</evidence>
<dbReference type="Gene3D" id="3.80.10.10">
    <property type="entry name" value="Ribonuclease Inhibitor"/>
    <property type="match status" value="1"/>
</dbReference>
<dbReference type="Proteomes" id="UP000542342">
    <property type="component" value="Unassembled WGS sequence"/>
</dbReference>
<evidence type="ECO:0008006" key="3">
    <source>
        <dbReference type="Google" id="ProtNLM"/>
    </source>
</evidence>
<sequence length="109" mass="12697">MGWLRVTEDRFIQFVEEREAKAGDLPRFRFRIWPEDGAREKLPDPRMPFGLDLSGTAITDADLKKWTDVGLKELTQLQNLRWLDLSNTQVTAAGVQELQKAWPRCQIIR</sequence>
<dbReference type="EMBL" id="JACEFB010000004">
    <property type="protein sequence ID" value="MBA2226129.1"/>
    <property type="molecule type" value="Genomic_DNA"/>
</dbReference>
<name>A0A7V8VDM6_9BACT</name>
<proteinExistence type="predicted"/>
<dbReference type="InterPro" id="IPR032675">
    <property type="entry name" value="LRR_dom_sf"/>
</dbReference>
<keyword evidence="2" id="KW-1185">Reference proteome</keyword>
<protein>
    <recommendedName>
        <fullName evidence="3">Leucine Rich repeats (2 copies)</fullName>
    </recommendedName>
</protein>
<dbReference type="AlphaFoldDB" id="A0A7V8VDM6"/>
<dbReference type="RefSeq" id="WP_194537554.1">
    <property type="nucleotide sequence ID" value="NZ_JACEFB010000004.1"/>
</dbReference>
<organism evidence="1 2">
    <name type="scientific">Thermogemmata fonticola</name>
    <dbReference type="NCBI Taxonomy" id="2755323"/>
    <lineage>
        <taxon>Bacteria</taxon>
        <taxon>Pseudomonadati</taxon>
        <taxon>Planctomycetota</taxon>
        <taxon>Planctomycetia</taxon>
        <taxon>Gemmatales</taxon>
        <taxon>Gemmataceae</taxon>
        <taxon>Thermogemmata</taxon>
    </lineage>
</organism>
<comment type="caution">
    <text evidence="1">The sequence shown here is derived from an EMBL/GenBank/DDBJ whole genome shotgun (WGS) entry which is preliminary data.</text>
</comment>
<reference evidence="1 2" key="1">
    <citation type="submission" date="2020-07" db="EMBL/GenBank/DDBJ databases">
        <title>Thermogemmata thermophila gen. nov., sp. nov., a novel moderate thermophilic planctomycete from a Kamchatka hot spring.</title>
        <authorList>
            <person name="Elcheninov A.G."/>
            <person name="Podosokorskaya O.A."/>
            <person name="Kovaleva O.L."/>
            <person name="Novikov A."/>
            <person name="Bonch-Osmolovskaya E.A."/>
            <person name="Toshchakov S.V."/>
            <person name="Kublanov I.V."/>
        </authorList>
    </citation>
    <scope>NUCLEOTIDE SEQUENCE [LARGE SCALE GENOMIC DNA]</scope>
    <source>
        <strain evidence="1 2">2918</strain>
    </source>
</reference>
<evidence type="ECO:0000313" key="2">
    <source>
        <dbReference type="Proteomes" id="UP000542342"/>
    </source>
</evidence>
<dbReference type="SUPFAM" id="SSF52047">
    <property type="entry name" value="RNI-like"/>
    <property type="match status" value="1"/>
</dbReference>
<accession>A0A7V8VDM6</accession>
<gene>
    <name evidence="1" type="ORF">H0921_08135</name>
</gene>